<dbReference type="EMBL" id="HBUF01124234">
    <property type="protein sequence ID" value="CAG6642788.1"/>
    <property type="molecule type" value="Transcribed_RNA"/>
</dbReference>
<organism evidence="1">
    <name type="scientific">Cacopsylla melanoneura</name>
    <dbReference type="NCBI Taxonomy" id="428564"/>
    <lineage>
        <taxon>Eukaryota</taxon>
        <taxon>Metazoa</taxon>
        <taxon>Ecdysozoa</taxon>
        <taxon>Arthropoda</taxon>
        <taxon>Hexapoda</taxon>
        <taxon>Insecta</taxon>
        <taxon>Pterygota</taxon>
        <taxon>Neoptera</taxon>
        <taxon>Paraneoptera</taxon>
        <taxon>Hemiptera</taxon>
        <taxon>Sternorrhyncha</taxon>
        <taxon>Psylloidea</taxon>
        <taxon>Psyllidae</taxon>
        <taxon>Psyllinae</taxon>
        <taxon>Cacopsylla</taxon>
    </lineage>
</organism>
<protein>
    <submittedName>
        <fullName evidence="1">Uncharacterized protein</fullName>
    </submittedName>
</protein>
<evidence type="ECO:0000313" key="1">
    <source>
        <dbReference type="EMBL" id="CAG6642788.1"/>
    </source>
</evidence>
<reference evidence="1" key="1">
    <citation type="submission" date="2021-05" db="EMBL/GenBank/DDBJ databases">
        <authorList>
            <person name="Alioto T."/>
            <person name="Alioto T."/>
            <person name="Gomez Garrido J."/>
        </authorList>
    </citation>
    <scope>NUCLEOTIDE SEQUENCE</scope>
</reference>
<proteinExistence type="predicted"/>
<name>A0A8D8R1W6_9HEMI</name>
<sequence length="150" mass="17333">MTGLPIDSHCEVKEPSCSLNRHYYGPPPEYFRYQYPCQVSTDGIECNPPVYDSTRDFFPVYSRSDVEYKIRGSKLQRQCECKMRNGLQPDCKRYSHGVPVLCKCLPMPEILKPAGRPLYDIVPLNMKEMKLVKRGEPQPLEQGVGWKKKC</sequence>
<dbReference type="AlphaFoldDB" id="A0A8D8R1W6"/>
<accession>A0A8D8R1W6</accession>